<name>A0A7S7LYF9_9BACT</name>
<gene>
    <name evidence="1" type="ORF">HUE87_07355</name>
</gene>
<dbReference type="Proteomes" id="UP000593836">
    <property type="component" value="Chromosome"/>
</dbReference>
<accession>A0A7S7LYF9</accession>
<reference evidence="1 2" key="1">
    <citation type="submission" date="2020-05" db="EMBL/GenBank/DDBJ databases">
        <title>Sulfurimonas marisnigri, sp. nov., and Sulfurimonas baltica, sp. nov., manganese oxide reducing chemolithoautotrophs of the class Epsilonproteobacteria isolated from the pelagic redoxclines of the Black and Baltic Seas and emended description of the genus Sulfurimonas.</title>
        <authorList>
            <person name="Henkel J.V."/>
            <person name="Laudan C."/>
            <person name="Werner J."/>
            <person name="Neu T."/>
            <person name="Plewe S."/>
            <person name="Sproer C."/>
            <person name="Bunk B."/>
            <person name="Schulz-Vogt H.N."/>
        </authorList>
    </citation>
    <scope>NUCLEOTIDE SEQUENCE [LARGE SCALE GENOMIC DNA]</scope>
    <source>
        <strain evidence="1 2">SoZ1</strain>
    </source>
</reference>
<dbReference type="EMBL" id="CP054493">
    <property type="protein sequence ID" value="QOY53721.1"/>
    <property type="molecule type" value="Genomic_DNA"/>
</dbReference>
<sequence>MIQMFNSIKNLIQFGNNTQTNNISINPKIDVSIRRIEKDFFDGNFKQAIDDLDSLITDNSNESLKSVKYQLLVLKASYLMQFRKIDEFREVIELIETKYKDFIEIKFKEFKLTLMAFNKNKEFFEFSKQLRLETPNSKPQGHFDIVFYLNSGDVPRAKEVFEKEIINTQYRDKLLLIGGHIYSNLYEYNNNDINIFNNADKYYREALETKELSFLDKLQIKGFYATYLLNSNIQNKIPNRELLFSVEDYKKSLDIVLENEKYFNVDYMKIVIENYIHILVYLGFKDEYNEFYKKYENFLSIKHYIQYSGVNEVEYEHNKIQEYILKKQELNDLLVYSSLILNSSDNNIEEITKFLQTKTEYLFKHTFIPYAYVKGQILLHNEIATDLIKYLEEHKYNDIDTLLAFIETAHYTHAEISNKDIDKLIEFSLNDNTFQARILDVIKLLKKLDRRREYLDLALNKQDIFSSIIFETLKICEKDENLYFKDFEYFISNIQNQDYYSAIIGNIYLKHDKPDKAFNYYYLESKKNDNQEAMFALLKVIWDHFNMSHKIIENSKQIEIFNLLIAKREHLKLEDLIFLLMYAIHILKDTRQILPILNQELLNLDIKNLDNSIQVMLSNIFTQTSFGVLSNYNDMFLYDANLCLVQDSKTYFQNNFTILEENKNNFGLHLVDDNDYFLKIQDNTCKKESLFHRLVGPFAFRCENPNMIEMKLDKDSEDPLHELFDFMNQRTNYTKDLFQRYSDEIHIGLYALAHDYKNYFTLIPYILNNKTINLNSLHINYLPKERKKILTLSSIIFLNEINQLEVVLKREDIVIQQTLVNWLKDYSQKVDYTNMPQDFTYLDEESHKFIPVTDDSIKQAETFKASIFKIINAILVCEIIDDTSENLPIKKTYSMLAPHIGGQEYKALAYCINHNYQIISENNVFDMLFDTMKYNKVFISNSIALLAGTLKRDTYRGLIIDLHMKKYKYVLNENYVDGLLDFMKKHDVSNLIDEEKELIKIANNYGFLDKIKQYYRNKFKVLYPKTVPPIKTDFDKNIEKIFSLIEIKIQNV</sequence>
<proteinExistence type="predicted"/>
<evidence type="ECO:0000313" key="2">
    <source>
        <dbReference type="Proteomes" id="UP000593836"/>
    </source>
</evidence>
<keyword evidence="2" id="KW-1185">Reference proteome</keyword>
<dbReference type="KEGG" id="smas:HUE87_07355"/>
<dbReference type="AlphaFoldDB" id="A0A7S7LYF9"/>
<evidence type="ECO:0000313" key="1">
    <source>
        <dbReference type="EMBL" id="QOY53721.1"/>
    </source>
</evidence>
<dbReference type="RefSeq" id="WP_194365556.1">
    <property type="nucleotide sequence ID" value="NZ_CP054493.1"/>
</dbReference>
<protein>
    <submittedName>
        <fullName evidence="1">Uncharacterized protein</fullName>
    </submittedName>
</protein>
<organism evidence="1 2">
    <name type="scientific">Candidatus Sulfurimonas marisnigri</name>
    <dbReference type="NCBI Taxonomy" id="2740405"/>
    <lineage>
        <taxon>Bacteria</taxon>
        <taxon>Pseudomonadati</taxon>
        <taxon>Campylobacterota</taxon>
        <taxon>Epsilonproteobacteria</taxon>
        <taxon>Campylobacterales</taxon>
        <taxon>Sulfurimonadaceae</taxon>
        <taxon>Sulfurimonas</taxon>
    </lineage>
</organism>